<dbReference type="InterPro" id="IPR032030">
    <property type="entry name" value="YscD_cytoplasmic_dom"/>
</dbReference>
<dbReference type="InterPro" id="IPR008984">
    <property type="entry name" value="SMAD_FHA_dom_sf"/>
</dbReference>
<sequence length="347" mass="39055">MALIIEVLNKIGRVSERHRFEGESATIGRAYDNDLILGDTHLDAHHLRLTRDEEGIRLQDLDTLNGTWYRHGRARRKRVEGPRVIESGDELIIGKTHLRLVDSAAEVAPAQPLHSMEDFIERIAHPAVLTILLLLIGGTTLADNYLSQATEIEWKDNLQMLVTTFLGLAIYASVWSFLGYLVRQDSRFLAHFAIISLVALLFTGWEWLSGLLHFNFSLGDSGPTLNMLILGILLPAALWLALYLSLNLTPTWRWVVSLVVPWGFLGLGAIERAQFDSDFVGRPVYSTTLKHDSRRLRPPVSMEEFIDRSDELFDIELPEKKPKKEDKSESVAKNGAPEESEVGAPQN</sequence>
<dbReference type="EMBL" id="BSYJ01000003">
    <property type="protein sequence ID" value="GMG87035.1"/>
    <property type="molecule type" value="Genomic_DNA"/>
</dbReference>
<dbReference type="Pfam" id="PF16697">
    <property type="entry name" value="Yop-YscD_cpl"/>
    <property type="match status" value="1"/>
</dbReference>
<dbReference type="PROSITE" id="PS50006">
    <property type="entry name" value="FHA_DOMAIN"/>
    <property type="match status" value="1"/>
</dbReference>
<keyword evidence="2" id="KW-0472">Membrane</keyword>
<feature type="transmembrane region" description="Helical" evidence="2">
    <location>
        <begin position="162"/>
        <end position="181"/>
    </location>
</feature>
<accession>A0ABQ6LYB7</accession>
<evidence type="ECO:0000313" key="4">
    <source>
        <dbReference type="EMBL" id="GMG87035.1"/>
    </source>
</evidence>
<gene>
    <name evidence="4" type="ORF">MNKW57_13560</name>
</gene>
<dbReference type="SUPFAM" id="SSF49879">
    <property type="entry name" value="SMAD/FHA domain"/>
    <property type="match status" value="1"/>
</dbReference>
<dbReference type="Proteomes" id="UP001224392">
    <property type="component" value="Unassembled WGS sequence"/>
</dbReference>
<proteinExistence type="predicted"/>
<reference evidence="4 5" key="1">
    <citation type="submission" date="2023-04" db="EMBL/GenBank/DDBJ databases">
        <title>Marinobulbifer ophiurae gen. nov., sp. Nov., isolate from tissue of brittle star Ophioplocus japonicus.</title>
        <authorList>
            <person name="Kawano K."/>
            <person name="Sawayama S."/>
            <person name="Nakagawa S."/>
        </authorList>
    </citation>
    <scope>NUCLEOTIDE SEQUENCE [LARGE SCALE GENOMIC DNA]</scope>
    <source>
        <strain evidence="4 5">NKW57</strain>
    </source>
</reference>
<evidence type="ECO:0000313" key="5">
    <source>
        <dbReference type="Proteomes" id="UP001224392"/>
    </source>
</evidence>
<dbReference type="Gene3D" id="2.60.200.20">
    <property type="match status" value="1"/>
</dbReference>
<keyword evidence="2" id="KW-1133">Transmembrane helix</keyword>
<dbReference type="RefSeq" id="WP_285763676.1">
    <property type="nucleotide sequence ID" value="NZ_BSYJ01000003.1"/>
</dbReference>
<evidence type="ECO:0000256" key="1">
    <source>
        <dbReference type="SAM" id="MobiDB-lite"/>
    </source>
</evidence>
<keyword evidence="2" id="KW-0812">Transmembrane</keyword>
<protein>
    <recommendedName>
        <fullName evidence="3">FHA domain-containing protein</fullName>
    </recommendedName>
</protein>
<dbReference type="CDD" id="cd00060">
    <property type="entry name" value="FHA"/>
    <property type="match status" value="1"/>
</dbReference>
<dbReference type="InterPro" id="IPR000253">
    <property type="entry name" value="FHA_dom"/>
</dbReference>
<feature type="region of interest" description="Disordered" evidence="1">
    <location>
        <begin position="316"/>
        <end position="347"/>
    </location>
</feature>
<organism evidence="4 5">
    <name type="scientific">Biformimicrobium ophioploci</name>
    <dbReference type="NCBI Taxonomy" id="3036711"/>
    <lineage>
        <taxon>Bacteria</taxon>
        <taxon>Pseudomonadati</taxon>
        <taxon>Pseudomonadota</taxon>
        <taxon>Gammaproteobacteria</taxon>
        <taxon>Cellvibrionales</taxon>
        <taxon>Microbulbiferaceae</taxon>
        <taxon>Biformimicrobium</taxon>
    </lineage>
</organism>
<feature type="transmembrane region" description="Helical" evidence="2">
    <location>
        <begin position="225"/>
        <end position="244"/>
    </location>
</feature>
<feature type="transmembrane region" description="Helical" evidence="2">
    <location>
        <begin position="188"/>
        <end position="205"/>
    </location>
</feature>
<feature type="compositionally biased region" description="Basic and acidic residues" evidence="1">
    <location>
        <begin position="316"/>
        <end position="330"/>
    </location>
</feature>
<keyword evidence="5" id="KW-1185">Reference proteome</keyword>
<evidence type="ECO:0000256" key="2">
    <source>
        <dbReference type="SAM" id="Phobius"/>
    </source>
</evidence>
<name>A0ABQ6LYB7_9GAMM</name>
<comment type="caution">
    <text evidence="4">The sequence shown here is derived from an EMBL/GenBank/DDBJ whole genome shotgun (WGS) entry which is preliminary data.</text>
</comment>
<feature type="domain" description="FHA" evidence="3">
    <location>
        <begin position="25"/>
        <end position="74"/>
    </location>
</feature>
<evidence type="ECO:0000259" key="3">
    <source>
        <dbReference type="PROSITE" id="PS50006"/>
    </source>
</evidence>
<feature type="transmembrane region" description="Helical" evidence="2">
    <location>
        <begin position="123"/>
        <end position="142"/>
    </location>
</feature>